<name>A0A9W9NMW0_PENCI</name>
<organism evidence="1 2">
    <name type="scientific">Penicillium citrinum</name>
    <dbReference type="NCBI Taxonomy" id="5077"/>
    <lineage>
        <taxon>Eukaryota</taxon>
        <taxon>Fungi</taxon>
        <taxon>Dikarya</taxon>
        <taxon>Ascomycota</taxon>
        <taxon>Pezizomycotina</taxon>
        <taxon>Eurotiomycetes</taxon>
        <taxon>Eurotiomycetidae</taxon>
        <taxon>Eurotiales</taxon>
        <taxon>Aspergillaceae</taxon>
        <taxon>Penicillium</taxon>
    </lineage>
</organism>
<evidence type="ECO:0008006" key="3">
    <source>
        <dbReference type="Google" id="ProtNLM"/>
    </source>
</evidence>
<evidence type="ECO:0000313" key="2">
    <source>
        <dbReference type="Proteomes" id="UP001147733"/>
    </source>
</evidence>
<gene>
    <name evidence="1" type="ORF">N7469_009162</name>
</gene>
<reference evidence="1" key="2">
    <citation type="journal article" date="2023" name="IMA Fungus">
        <title>Comparative genomic study of the Penicillium genus elucidates a diverse pangenome and 15 lateral gene transfer events.</title>
        <authorList>
            <person name="Petersen C."/>
            <person name="Sorensen T."/>
            <person name="Nielsen M.R."/>
            <person name="Sondergaard T.E."/>
            <person name="Sorensen J.L."/>
            <person name="Fitzpatrick D.A."/>
            <person name="Frisvad J.C."/>
            <person name="Nielsen K.L."/>
        </authorList>
    </citation>
    <scope>NUCLEOTIDE SEQUENCE</scope>
    <source>
        <strain evidence="1">IBT 23319</strain>
    </source>
</reference>
<comment type="caution">
    <text evidence="1">The sequence shown here is derived from an EMBL/GenBank/DDBJ whole genome shotgun (WGS) entry which is preliminary data.</text>
</comment>
<proteinExistence type="predicted"/>
<dbReference type="AlphaFoldDB" id="A0A9W9NMW0"/>
<keyword evidence="2" id="KW-1185">Reference proteome</keyword>
<sequence>MTDPLSLTGSAVGIISLGLSLCKTIVRYAQDVQGQSDDMKYLATKASNIRILLKSLRELIEETENDLPDVAVDLESKALGLQLYLDRLKGPIEKYERTQAAARGMRSRARNAWETAIYHFKKEELFEVRDCLQSMEMDLNTALNV</sequence>
<accession>A0A9W9NMW0</accession>
<evidence type="ECO:0000313" key="1">
    <source>
        <dbReference type="EMBL" id="KAJ5222922.1"/>
    </source>
</evidence>
<dbReference type="GeneID" id="81387247"/>
<reference evidence="1" key="1">
    <citation type="submission" date="2022-11" db="EMBL/GenBank/DDBJ databases">
        <authorList>
            <person name="Petersen C."/>
        </authorList>
    </citation>
    <scope>NUCLEOTIDE SEQUENCE</scope>
    <source>
        <strain evidence="1">IBT 23319</strain>
    </source>
</reference>
<dbReference type="Proteomes" id="UP001147733">
    <property type="component" value="Unassembled WGS sequence"/>
</dbReference>
<protein>
    <recommendedName>
        <fullName evidence="3">Fungal N-terminal domain-containing protein</fullName>
    </recommendedName>
</protein>
<dbReference type="OrthoDB" id="1577640at2759"/>
<dbReference type="EMBL" id="JAPQKT010000008">
    <property type="protein sequence ID" value="KAJ5222922.1"/>
    <property type="molecule type" value="Genomic_DNA"/>
</dbReference>
<dbReference type="RefSeq" id="XP_056497845.1">
    <property type="nucleotide sequence ID" value="XM_056648080.1"/>
</dbReference>